<keyword evidence="1" id="KW-0812">Transmembrane</keyword>
<name>A0A7T4QYK7_9GAMM</name>
<accession>A0A7T4QYK7</accession>
<dbReference type="RefSeq" id="WP_198568529.1">
    <property type="nucleotide sequence ID" value="NZ_CP066167.1"/>
</dbReference>
<dbReference type="Pfam" id="PF13681">
    <property type="entry name" value="PilX"/>
    <property type="match status" value="1"/>
</dbReference>
<sequence length="179" mass="19508">MSYRSAYRSQKGQGGAVLIVALVFTLILTVISVASMQSATLQERMAGNTKDVNVAFQAAEAGLREAEAVLSQVSVGPFNGSKGLYLSCPDPDDDRKACSKPNWTDKASKGWFVLTDNIDHVARQPEYIIEEMTKVVGANEVLDSDRAIPTDSFYRVTARGYGASERSMVVLSTTYRRAD</sequence>
<keyword evidence="1" id="KW-0472">Membrane</keyword>
<dbReference type="Proteomes" id="UP000596063">
    <property type="component" value="Chromosome"/>
</dbReference>
<dbReference type="AlphaFoldDB" id="A0A7T4QYK7"/>
<reference evidence="4 5" key="1">
    <citation type="submission" date="2020-12" db="EMBL/GenBank/DDBJ databases">
        <authorList>
            <person name="Shan Y."/>
        </authorList>
    </citation>
    <scope>NUCLEOTIDE SEQUENCE [LARGE SCALE GENOMIC DNA]</scope>
    <source>
        <strain evidence="5">csc3.9</strain>
    </source>
</reference>
<evidence type="ECO:0000259" key="2">
    <source>
        <dbReference type="Pfam" id="PF13681"/>
    </source>
</evidence>
<dbReference type="Pfam" id="PF14341">
    <property type="entry name" value="PilX_N"/>
    <property type="match status" value="1"/>
</dbReference>
<evidence type="ECO:0000313" key="5">
    <source>
        <dbReference type="Proteomes" id="UP000596063"/>
    </source>
</evidence>
<evidence type="ECO:0008006" key="6">
    <source>
        <dbReference type="Google" id="ProtNLM"/>
    </source>
</evidence>
<keyword evidence="1" id="KW-1133">Transmembrane helix</keyword>
<keyword evidence="5" id="KW-1185">Reference proteome</keyword>
<feature type="domain" description="Type 4 fimbrial biogenesis protein PilX N-terminal" evidence="3">
    <location>
        <begin position="14"/>
        <end position="64"/>
    </location>
</feature>
<evidence type="ECO:0000256" key="1">
    <source>
        <dbReference type="SAM" id="Phobius"/>
    </source>
</evidence>
<feature type="transmembrane region" description="Helical" evidence="1">
    <location>
        <begin position="12"/>
        <end position="34"/>
    </location>
</feature>
<organism evidence="4 5">
    <name type="scientific">Spongiibacter nanhainus</name>
    <dbReference type="NCBI Taxonomy" id="2794344"/>
    <lineage>
        <taxon>Bacteria</taxon>
        <taxon>Pseudomonadati</taxon>
        <taxon>Pseudomonadota</taxon>
        <taxon>Gammaproteobacteria</taxon>
        <taxon>Cellvibrionales</taxon>
        <taxon>Spongiibacteraceae</taxon>
        <taxon>Spongiibacter</taxon>
    </lineage>
</organism>
<dbReference type="InterPro" id="IPR025205">
    <property type="entry name" value="PilX/PilW_C"/>
</dbReference>
<evidence type="ECO:0000259" key="3">
    <source>
        <dbReference type="Pfam" id="PF14341"/>
    </source>
</evidence>
<feature type="domain" description="PilX/PilW C-terminal" evidence="2">
    <location>
        <begin position="99"/>
        <end position="177"/>
    </location>
</feature>
<evidence type="ECO:0000313" key="4">
    <source>
        <dbReference type="EMBL" id="QQD17027.1"/>
    </source>
</evidence>
<proteinExistence type="predicted"/>
<dbReference type="KEGG" id="snan:I6N98_11635"/>
<gene>
    <name evidence="4" type="ORF">I6N98_11635</name>
</gene>
<dbReference type="InterPro" id="IPR025746">
    <property type="entry name" value="PilX_N_dom"/>
</dbReference>
<dbReference type="EMBL" id="CP066167">
    <property type="protein sequence ID" value="QQD17027.1"/>
    <property type="molecule type" value="Genomic_DNA"/>
</dbReference>
<protein>
    <recommendedName>
        <fullName evidence="6">Type IV pilus assembly protein PilX</fullName>
    </recommendedName>
</protein>